<dbReference type="AlphaFoldDB" id="A0A0B1T0I9"/>
<dbReference type="InterPro" id="IPR029033">
    <property type="entry name" value="His_PPase_superfam"/>
</dbReference>
<organism evidence="3 4">
    <name type="scientific">Oesophagostomum dentatum</name>
    <name type="common">Nodular worm</name>
    <dbReference type="NCBI Taxonomy" id="61180"/>
    <lineage>
        <taxon>Eukaryota</taxon>
        <taxon>Metazoa</taxon>
        <taxon>Ecdysozoa</taxon>
        <taxon>Nematoda</taxon>
        <taxon>Chromadorea</taxon>
        <taxon>Rhabditida</taxon>
        <taxon>Rhabditina</taxon>
        <taxon>Rhabditomorpha</taxon>
        <taxon>Strongyloidea</taxon>
        <taxon>Strongylidae</taxon>
        <taxon>Oesophagostomum</taxon>
    </lineage>
</organism>
<sequence>MDGDMELLLVQTMWRHGDRAPTLTYVTDPIKEDFWKSGGGGWGQLSPKGMMQHLNFGKQLRKYYVDTKFLSSKYSSKEIYVRSSDVNRTIISAISNLMGMYGQNDGSSVPGLDYPDVEGWPKGYVPIAVHTVDHDTDHTLVPHVPCNRQDQLWQMAKDSDEVRSFLNTTKIYVRSSDVNRTIISAISNLMGMYGQNDESSVPGLDYPDVEGWPKGYVPIAVHTVDHDTDHTLVPHVPCNRQDQLWQMAKDSDEVRSFLNTTKRNVAEDELRKKNSWYSDKLLAEMTEINNQIQLYNNGIFEKPVIMNNLDIGLELKKIRGGSMYNDILMHMNIKLDCLNNRHKPQCNWIKDLKYYIYSGHDTSIFAFLSVMEIGSKVVVSGGYPDYTAAVFIELWRDTKNGEPYFKLLYRTSDVNDTIFPITQEIPECGGKLYCKMEVFRTYAAKTKPDQLMDEVC</sequence>
<evidence type="ECO:0000313" key="3">
    <source>
        <dbReference type="EMBL" id="KHJ89651.1"/>
    </source>
</evidence>
<dbReference type="PROSITE" id="PS00616">
    <property type="entry name" value="HIS_ACID_PHOSPHAT_1"/>
    <property type="match status" value="1"/>
</dbReference>
<dbReference type="Gene3D" id="3.40.50.1240">
    <property type="entry name" value="Phosphoglycerate mutase-like"/>
    <property type="match status" value="3"/>
</dbReference>
<dbReference type="OrthoDB" id="258392at2759"/>
<dbReference type="InterPro" id="IPR033379">
    <property type="entry name" value="Acid_Pase_AS"/>
</dbReference>
<dbReference type="Pfam" id="PF00328">
    <property type="entry name" value="His_Phos_2"/>
    <property type="match status" value="2"/>
</dbReference>
<dbReference type="InterPro" id="IPR000560">
    <property type="entry name" value="His_Pase_clade-2"/>
</dbReference>
<dbReference type="PANTHER" id="PTHR11567">
    <property type="entry name" value="ACID PHOSPHATASE-RELATED"/>
    <property type="match status" value="1"/>
</dbReference>
<comment type="catalytic activity">
    <reaction evidence="1">
        <text>a phosphate monoester + H2O = an alcohol + phosphate</text>
        <dbReference type="Rhea" id="RHEA:15017"/>
        <dbReference type="ChEBI" id="CHEBI:15377"/>
        <dbReference type="ChEBI" id="CHEBI:30879"/>
        <dbReference type="ChEBI" id="CHEBI:43474"/>
        <dbReference type="ChEBI" id="CHEBI:67140"/>
        <dbReference type="EC" id="3.1.3.2"/>
    </reaction>
</comment>
<dbReference type="InterPro" id="IPR050645">
    <property type="entry name" value="Histidine_acid_phosphatase"/>
</dbReference>
<dbReference type="PANTHER" id="PTHR11567:SF209">
    <property type="entry name" value="INTESTINAL ACID PHOSPHATASE"/>
    <property type="match status" value="1"/>
</dbReference>
<evidence type="ECO:0000256" key="2">
    <source>
        <dbReference type="ARBA" id="ARBA00005375"/>
    </source>
</evidence>
<keyword evidence="4" id="KW-1185">Reference proteome</keyword>
<proteinExistence type="inferred from homology"/>
<gene>
    <name evidence="3" type="ORF">OESDEN_10520</name>
</gene>
<accession>A0A0B1T0I9</accession>
<evidence type="ECO:0000313" key="4">
    <source>
        <dbReference type="Proteomes" id="UP000053660"/>
    </source>
</evidence>
<dbReference type="CDD" id="cd07061">
    <property type="entry name" value="HP_HAP_like"/>
    <property type="match status" value="1"/>
</dbReference>
<reference evidence="3 4" key="1">
    <citation type="submission" date="2014-03" db="EMBL/GenBank/DDBJ databases">
        <title>Draft genome of the hookworm Oesophagostomum dentatum.</title>
        <authorList>
            <person name="Mitreva M."/>
        </authorList>
    </citation>
    <scope>NUCLEOTIDE SEQUENCE [LARGE SCALE GENOMIC DNA]</scope>
    <source>
        <strain evidence="3 4">OD-Hann</strain>
    </source>
</reference>
<dbReference type="Proteomes" id="UP000053660">
    <property type="component" value="Unassembled WGS sequence"/>
</dbReference>
<name>A0A0B1T0I9_OESDE</name>
<dbReference type="SUPFAM" id="SSF53254">
    <property type="entry name" value="Phosphoglycerate mutase-like"/>
    <property type="match status" value="2"/>
</dbReference>
<protein>
    <submittedName>
        <fullName evidence="3">Histidine acid phosphatase</fullName>
    </submittedName>
</protein>
<dbReference type="GO" id="GO:0003993">
    <property type="term" value="F:acid phosphatase activity"/>
    <property type="evidence" value="ECO:0007669"/>
    <property type="project" value="UniProtKB-EC"/>
</dbReference>
<dbReference type="EMBL" id="KN553935">
    <property type="protein sequence ID" value="KHJ89651.1"/>
    <property type="molecule type" value="Genomic_DNA"/>
</dbReference>
<evidence type="ECO:0000256" key="1">
    <source>
        <dbReference type="ARBA" id="ARBA00000032"/>
    </source>
</evidence>
<comment type="similarity">
    <text evidence="2">Belongs to the histidine acid phosphatase family.</text>
</comment>